<keyword evidence="2" id="KW-1185">Reference proteome</keyword>
<accession>A0ABP8V9H1</accession>
<name>A0ABP8V9H1_9GAMM</name>
<evidence type="ECO:0000313" key="1">
    <source>
        <dbReference type="EMBL" id="GAA4652541.1"/>
    </source>
</evidence>
<comment type="caution">
    <text evidence="1">The sequence shown here is derived from an EMBL/GenBank/DDBJ whole genome shotgun (WGS) entry which is preliminary data.</text>
</comment>
<dbReference type="EMBL" id="BAABFL010000477">
    <property type="protein sequence ID" value="GAA4652541.1"/>
    <property type="molecule type" value="Genomic_DNA"/>
</dbReference>
<gene>
    <name evidence="1" type="ORF">GCM10023116_48250</name>
</gene>
<organism evidence="1 2">
    <name type="scientific">Kistimonas scapharcae</name>
    <dbReference type="NCBI Taxonomy" id="1036133"/>
    <lineage>
        <taxon>Bacteria</taxon>
        <taxon>Pseudomonadati</taxon>
        <taxon>Pseudomonadota</taxon>
        <taxon>Gammaproteobacteria</taxon>
        <taxon>Oceanospirillales</taxon>
        <taxon>Endozoicomonadaceae</taxon>
        <taxon>Kistimonas</taxon>
    </lineage>
</organism>
<proteinExistence type="predicted"/>
<dbReference type="RefSeq" id="WP_345199128.1">
    <property type="nucleotide sequence ID" value="NZ_BAABFL010000477.1"/>
</dbReference>
<protein>
    <submittedName>
        <fullName evidence="1">Uncharacterized protein</fullName>
    </submittedName>
</protein>
<evidence type="ECO:0000313" key="2">
    <source>
        <dbReference type="Proteomes" id="UP001500604"/>
    </source>
</evidence>
<sequence length="87" mass="9905">MNARDALKALDDLKASPGWEYLTQVMQDEIVQTAFAIAEDPVMTERELDFRRGAMFAAKKLLHLPDQLILRLSSDSILDNARKDDTR</sequence>
<reference evidence="2" key="1">
    <citation type="journal article" date="2019" name="Int. J. Syst. Evol. Microbiol.">
        <title>The Global Catalogue of Microorganisms (GCM) 10K type strain sequencing project: providing services to taxonomists for standard genome sequencing and annotation.</title>
        <authorList>
            <consortium name="The Broad Institute Genomics Platform"/>
            <consortium name="The Broad Institute Genome Sequencing Center for Infectious Disease"/>
            <person name="Wu L."/>
            <person name="Ma J."/>
        </authorList>
    </citation>
    <scope>NUCLEOTIDE SEQUENCE [LARGE SCALE GENOMIC DNA]</scope>
    <source>
        <strain evidence="2">JCM 17805</strain>
    </source>
</reference>
<dbReference type="Proteomes" id="UP001500604">
    <property type="component" value="Unassembled WGS sequence"/>
</dbReference>